<feature type="compositionally biased region" description="Polar residues" evidence="1">
    <location>
        <begin position="10"/>
        <end position="20"/>
    </location>
</feature>
<feature type="region of interest" description="Disordered" evidence="1">
    <location>
        <begin position="1"/>
        <end position="20"/>
    </location>
</feature>
<gene>
    <name evidence="2" type="ORF">SAMN06297387_104180</name>
</gene>
<evidence type="ECO:0000313" key="3">
    <source>
        <dbReference type="Proteomes" id="UP000219072"/>
    </source>
</evidence>
<dbReference type="InterPro" id="IPR046561">
    <property type="entry name" value="DUF6716"/>
</dbReference>
<protein>
    <submittedName>
        <fullName evidence="2">Uncharacterized protein</fullName>
    </submittedName>
</protein>
<organism evidence="2 3">
    <name type="scientific">Streptomyces zhaozhouensis</name>
    <dbReference type="NCBI Taxonomy" id="1300267"/>
    <lineage>
        <taxon>Bacteria</taxon>
        <taxon>Bacillati</taxon>
        <taxon>Actinomycetota</taxon>
        <taxon>Actinomycetes</taxon>
        <taxon>Kitasatosporales</taxon>
        <taxon>Streptomycetaceae</taxon>
        <taxon>Streptomyces</taxon>
    </lineage>
</organism>
<sequence>MVRDSKRLPNVQNVPDSSPTKTRVAVLADSDTRWKWGALTALRIAPESAVHGYLLWGRATPTARQLAEVGAEAEDLTEINAVDFLAEQGRRASGENAELPPFDVLVLSCVGGTTQAMLHGLARVWEGAERRPVVVTGYVGVVYEKLSDGLLLRHGADLVLANSPYDVRRFREIYDGVGAGSGSVTPCALPFLGGTAHDPGPAARGERPTRVVFAVQPSVPEGRAERAYLLGRAMAHARRHPDREVVLKLRSKPSEHTTHIEELPYQRLAERAKEEWPGNFSLAYGNMGEVLDTTDLLVTVSSTAALESLERSIPTAVLTDLGVREPLGNHYFIGSGCLASWDEIDDGLIPTPDPGWLADQGITRGASSVESGFTAARGRLAALLDERARAGLPPLAPYYTTRTAPGYLPRLLARHGLDPKGEPLADQPTNASDAGLRGASKKLLRRTARGAYRAGAQRVAPLIRRWGQL</sequence>
<dbReference type="EMBL" id="OCNE01000004">
    <property type="protein sequence ID" value="SOD62010.1"/>
    <property type="molecule type" value="Genomic_DNA"/>
</dbReference>
<reference evidence="2 3" key="1">
    <citation type="submission" date="2017-09" db="EMBL/GenBank/DDBJ databases">
        <authorList>
            <person name="Ehlers B."/>
            <person name="Leendertz F.H."/>
        </authorList>
    </citation>
    <scope>NUCLEOTIDE SEQUENCE [LARGE SCALE GENOMIC DNA]</scope>
    <source>
        <strain evidence="2 3">CGMCC 4.7095</strain>
    </source>
</reference>
<evidence type="ECO:0000313" key="2">
    <source>
        <dbReference type="EMBL" id="SOD62010.1"/>
    </source>
</evidence>
<proteinExistence type="predicted"/>
<accession>A0A286DTN2</accession>
<dbReference type="Proteomes" id="UP000219072">
    <property type="component" value="Unassembled WGS sequence"/>
</dbReference>
<dbReference type="AlphaFoldDB" id="A0A286DTN2"/>
<evidence type="ECO:0000256" key="1">
    <source>
        <dbReference type="SAM" id="MobiDB-lite"/>
    </source>
</evidence>
<keyword evidence="3" id="KW-1185">Reference proteome</keyword>
<dbReference type="Pfam" id="PF20471">
    <property type="entry name" value="DUF6716"/>
    <property type="match status" value="1"/>
</dbReference>
<name>A0A286DTN2_9ACTN</name>